<evidence type="ECO:0000313" key="2">
    <source>
        <dbReference type="EMBL" id="KAK8999683.1"/>
    </source>
</evidence>
<feature type="region of interest" description="Disordered" evidence="1">
    <location>
        <begin position="1"/>
        <end position="23"/>
    </location>
</feature>
<comment type="caution">
    <text evidence="2">The sequence shown here is derived from an EMBL/GenBank/DDBJ whole genome shotgun (WGS) entry which is preliminary data.</text>
</comment>
<accession>A0ABR2QG93</accession>
<gene>
    <name evidence="2" type="ORF">V6N11_065181</name>
</gene>
<sequence length="90" mass="10248">MRPQPPLSTPELPLPTASTPIPESMGRKIMEGLDIFVNVNIGLENLNELRAYLMELGSKRSSMECDDVLNTQESNTEAKKQRKWKQYDLL</sequence>
<evidence type="ECO:0000313" key="3">
    <source>
        <dbReference type="Proteomes" id="UP001396334"/>
    </source>
</evidence>
<protein>
    <submittedName>
        <fullName evidence="2">Uncharacterized protein</fullName>
    </submittedName>
</protein>
<keyword evidence="3" id="KW-1185">Reference proteome</keyword>
<dbReference type="EMBL" id="JBBPBN010000039">
    <property type="protein sequence ID" value="KAK8999683.1"/>
    <property type="molecule type" value="Genomic_DNA"/>
</dbReference>
<name>A0ABR2QG93_9ROSI</name>
<organism evidence="2 3">
    <name type="scientific">Hibiscus sabdariffa</name>
    <name type="common">roselle</name>
    <dbReference type="NCBI Taxonomy" id="183260"/>
    <lineage>
        <taxon>Eukaryota</taxon>
        <taxon>Viridiplantae</taxon>
        <taxon>Streptophyta</taxon>
        <taxon>Embryophyta</taxon>
        <taxon>Tracheophyta</taxon>
        <taxon>Spermatophyta</taxon>
        <taxon>Magnoliopsida</taxon>
        <taxon>eudicotyledons</taxon>
        <taxon>Gunneridae</taxon>
        <taxon>Pentapetalae</taxon>
        <taxon>rosids</taxon>
        <taxon>malvids</taxon>
        <taxon>Malvales</taxon>
        <taxon>Malvaceae</taxon>
        <taxon>Malvoideae</taxon>
        <taxon>Hibiscus</taxon>
    </lineage>
</organism>
<feature type="region of interest" description="Disordered" evidence="1">
    <location>
        <begin position="70"/>
        <end position="90"/>
    </location>
</feature>
<feature type="compositionally biased region" description="Low complexity" evidence="1">
    <location>
        <begin position="9"/>
        <end position="20"/>
    </location>
</feature>
<evidence type="ECO:0000256" key="1">
    <source>
        <dbReference type="SAM" id="MobiDB-lite"/>
    </source>
</evidence>
<dbReference type="Proteomes" id="UP001396334">
    <property type="component" value="Unassembled WGS sequence"/>
</dbReference>
<reference evidence="2 3" key="1">
    <citation type="journal article" date="2024" name="G3 (Bethesda)">
        <title>Genome assembly of Hibiscus sabdariffa L. provides insights into metabolisms of medicinal natural products.</title>
        <authorList>
            <person name="Kim T."/>
        </authorList>
    </citation>
    <scope>NUCLEOTIDE SEQUENCE [LARGE SCALE GENOMIC DNA]</scope>
    <source>
        <strain evidence="2">TK-2024</strain>
        <tissue evidence="2">Old leaves</tissue>
    </source>
</reference>
<proteinExistence type="predicted"/>